<comment type="caution">
    <text evidence="2">The sequence shown here is derived from an EMBL/GenBank/DDBJ whole genome shotgun (WGS) entry which is preliminary data.</text>
</comment>
<protein>
    <submittedName>
        <fullName evidence="2">DUF3106 domain-containing protein</fullName>
    </submittedName>
</protein>
<keyword evidence="3" id="KW-1185">Reference proteome</keyword>
<reference evidence="3" key="1">
    <citation type="journal article" date="2019" name="Int. J. Syst. Evol. Microbiol.">
        <title>The Global Catalogue of Microorganisms (GCM) 10K type strain sequencing project: providing services to taxonomists for standard genome sequencing and annotation.</title>
        <authorList>
            <consortium name="The Broad Institute Genomics Platform"/>
            <consortium name="The Broad Institute Genome Sequencing Center for Infectious Disease"/>
            <person name="Wu L."/>
            <person name="Ma J."/>
        </authorList>
    </citation>
    <scope>NUCLEOTIDE SEQUENCE [LARGE SCALE GENOMIC DNA]</scope>
    <source>
        <strain evidence="3">KCTC 52168</strain>
    </source>
</reference>
<sequence>MNAEQKLALGPIQSIWDEQSRDQQRKWLQVANRYRTMKPEEQTRLHARMADWAKLTPDQRRKARENYKSVKGLPPEVRDAQWQNYQALPDERKQAVKDKAEAAKQATKPGSAKQRP</sequence>
<proteinExistence type="predicted"/>
<feature type="region of interest" description="Disordered" evidence="1">
    <location>
        <begin position="89"/>
        <end position="116"/>
    </location>
</feature>
<evidence type="ECO:0000256" key="1">
    <source>
        <dbReference type="SAM" id="MobiDB-lite"/>
    </source>
</evidence>
<dbReference type="Pfam" id="PF11304">
    <property type="entry name" value="DUF3106"/>
    <property type="match status" value="1"/>
</dbReference>
<organism evidence="2 3">
    <name type="scientific">Piscinibacterium candidicorallinum</name>
    <dbReference type="NCBI Taxonomy" id="1793872"/>
    <lineage>
        <taxon>Bacteria</taxon>
        <taxon>Pseudomonadati</taxon>
        <taxon>Pseudomonadota</taxon>
        <taxon>Betaproteobacteria</taxon>
        <taxon>Burkholderiales</taxon>
        <taxon>Piscinibacterium</taxon>
    </lineage>
</organism>
<dbReference type="RefSeq" id="WP_377300739.1">
    <property type="nucleotide sequence ID" value="NZ_CP180191.1"/>
</dbReference>
<evidence type="ECO:0000313" key="2">
    <source>
        <dbReference type="EMBL" id="MFC3146474.1"/>
    </source>
</evidence>
<evidence type="ECO:0000313" key="3">
    <source>
        <dbReference type="Proteomes" id="UP001595556"/>
    </source>
</evidence>
<name>A0ABV7GXV6_9BURK</name>
<accession>A0ABV7GXV6</accession>
<dbReference type="InterPro" id="IPR021455">
    <property type="entry name" value="DUF3106"/>
</dbReference>
<dbReference type="Proteomes" id="UP001595556">
    <property type="component" value="Unassembled WGS sequence"/>
</dbReference>
<gene>
    <name evidence="2" type="ORF">ACFOEN_02325</name>
</gene>
<dbReference type="EMBL" id="JBHRTI010000003">
    <property type="protein sequence ID" value="MFC3146474.1"/>
    <property type="molecule type" value="Genomic_DNA"/>
</dbReference>
<feature type="compositionally biased region" description="Basic and acidic residues" evidence="1">
    <location>
        <begin position="89"/>
        <end position="102"/>
    </location>
</feature>